<evidence type="ECO:0000256" key="1">
    <source>
        <dbReference type="ARBA" id="ARBA00023125"/>
    </source>
</evidence>
<dbReference type="PANTHER" id="PTHR46797:SF2">
    <property type="entry name" value="TRANSCRIPTIONAL REGULATOR"/>
    <property type="match status" value="1"/>
</dbReference>
<name>U1X881_ANEAE</name>
<evidence type="ECO:0000313" key="4">
    <source>
        <dbReference type="Proteomes" id="UP000016511"/>
    </source>
</evidence>
<dbReference type="InterPro" id="IPR010982">
    <property type="entry name" value="Lambda_DNA-bd_dom_sf"/>
</dbReference>
<dbReference type="InterPro" id="IPR013096">
    <property type="entry name" value="Cupin_2"/>
</dbReference>
<dbReference type="Gene3D" id="2.60.120.10">
    <property type="entry name" value="Jelly Rolls"/>
    <property type="match status" value="1"/>
</dbReference>
<dbReference type="Gene3D" id="1.10.260.40">
    <property type="entry name" value="lambda repressor-like DNA-binding domains"/>
    <property type="match status" value="1"/>
</dbReference>
<dbReference type="Pfam" id="PF01381">
    <property type="entry name" value="HTH_3"/>
    <property type="match status" value="1"/>
</dbReference>
<proteinExistence type="predicted"/>
<feature type="domain" description="HTH cro/C1-type" evidence="2">
    <location>
        <begin position="26"/>
        <end position="80"/>
    </location>
</feature>
<organism evidence="3 4">
    <name type="scientific">Aneurinibacillus aneurinilyticus ATCC 12856</name>
    <dbReference type="NCBI Taxonomy" id="649747"/>
    <lineage>
        <taxon>Bacteria</taxon>
        <taxon>Bacillati</taxon>
        <taxon>Bacillota</taxon>
        <taxon>Bacilli</taxon>
        <taxon>Bacillales</taxon>
        <taxon>Paenibacillaceae</taxon>
        <taxon>Aneurinibacillus group</taxon>
        <taxon>Aneurinibacillus</taxon>
    </lineage>
</organism>
<keyword evidence="1 3" id="KW-0238">DNA-binding</keyword>
<dbReference type="EMBL" id="AWSJ01000049">
    <property type="protein sequence ID" value="ERI11175.1"/>
    <property type="molecule type" value="Genomic_DNA"/>
</dbReference>
<dbReference type="Proteomes" id="UP000016511">
    <property type="component" value="Unassembled WGS sequence"/>
</dbReference>
<protein>
    <submittedName>
        <fullName evidence="3">DNA-binding helix-turn-helix protein</fullName>
    </submittedName>
</protein>
<dbReference type="InterPro" id="IPR014710">
    <property type="entry name" value="RmlC-like_jellyroll"/>
</dbReference>
<dbReference type="InterPro" id="IPR050807">
    <property type="entry name" value="TransReg_Diox_bact_type"/>
</dbReference>
<dbReference type="InterPro" id="IPR001387">
    <property type="entry name" value="Cro/C1-type_HTH"/>
</dbReference>
<gene>
    <name evidence="3" type="ORF">HMPREF0083_00733</name>
</gene>
<dbReference type="HOGENOM" id="CLU_085376_1_4_9"/>
<dbReference type="Pfam" id="PF07883">
    <property type="entry name" value="Cupin_2"/>
    <property type="match status" value="1"/>
</dbReference>
<evidence type="ECO:0000259" key="2">
    <source>
        <dbReference type="PROSITE" id="PS50943"/>
    </source>
</evidence>
<dbReference type="GO" id="GO:0003677">
    <property type="term" value="F:DNA binding"/>
    <property type="evidence" value="ECO:0007669"/>
    <property type="project" value="UniProtKB-KW"/>
</dbReference>
<dbReference type="SUPFAM" id="SSF51182">
    <property type="entry name" value="RmlC-like cupins"/>
    <property type="match status" value="1"/>
</dbReference>
<dbReference type="PROSITE" id="PS50943">
    <property type="entry name" value="HTH_CROC1"/>
    <property type="match status" value="1"/>
</dbReference>
<dbReference type="AlphaFoldDB" id="U1X881"/>
<reference evidence="3 4" key="1">
    <citation type="submission" date="2013-08" db="EMBL/GenBank/DDBJ databases">
        <authorList>
            <person name="Weinstock G."/>
            <person name="Sodergren E."/>
            <person name="Wylie T."/>
            <person name="Fulton L."/>
            <person name="Fulton R."/>
            <person name="Fronick C."/>
            <person name="O'Laughlin M."/>
            <person name="Godfrey J."/>
            <person name="Miner T."/>
            <person name="Herter B."/>
            <person name="Appelbaum E."/>
            <person name="Cordes M."/>
            <person name="Lek S."/>
            <person name="Wollam A."/>
            <person name="Pepin K.H."/>
            <person name="Palsikar V.B."/>
            <person name="Mitreva M."/>
            <person name="Wilson R.K."/>
        </authorList>
    </citation>
    <scope>NUCLEOTIDE SEQUENCE [LARGE SCALE GENOMIC DNA]</scope>
    <source>
        <strain evidence="3 4">ATCC 12856</strain>
    </source>
</reference>
<dbReference type="SUPFAM" id="SSF47413">
    <property type="entry name" value="lambda repressor-like DNA-binding domains"/>
    <property type="match status" value="1"/>
</dbReference>
<sequence length="199" mass="23007">MKKTGNAHRFFLNKTEEHMMQIGKKIKNLRLKKGLTQEELGERTDLTKGYISQLERDLSSPALETFFSILEVLGCTPKEFFDEEEREQKVVYGEDDQTGYVDEERGYHIQWLVPESNEKEMEPIRLTLHAAGEFKQFEPSLSETFAYVLNGRVIVRLGRRTYCAKAGEAIYFHASDEHQIINDFDGTSELILVATESYL</sequence>
<dbReference type="STRING" id="649747.HMPREF0083_00733"/>
<dbReference type="GO" id="GO:0003700">
    <property type="term" value="F:DNA-binding transcription factor activity"/>
    <property type="evidence" value="ECO:0007669"/>
    <property type="project" value="TreeGrafter"/>
</dbReference>
<accession>U1X881</accession>
<dbReference type="CDD" id="cd02209">
    <property type="entry name" value="cupin_XRE_C"/>
    <property type="match status" value="1"/>
</dbReference>
<dbReference type="eggNOG" id="COG1396">
    <property type="taxonomic scope" value="Bacteria"/>
</dbReference>
<evidence type="ECO:0000313" key="3">
    <source>
        <dbReference type="EMBL" id="ERI11175.1"/>
    </source>
</evidence>
<dbReference type="GO" id="GO:0005829">
    <property type="term" value="C:cytosol"/>
    <property type="evidence" value="ECO:0007669"/>
    <property type="project" value="TreeGrafter"/>
</dbReference>
<dbReference type="SMART" id="SM00530">
    <property type="entry name" value="HTH_XRE"/>
    <property type="match status" value="1"/>
</dbReference>
<dbReference type="PANTHER" id="PTHR46797">
    <property type="entry name" value="HTH-TYPE TRANSCRIPTIONAL REGULATOR"/>
    <property type="match status" value="1"/>
</dbReference>
<comment type="caution">
    <text evidence="3">The sequence shown here is derived from an EMBL/GenBank/DDBJ whole genome shotgun (WGS) entry which is preliminary data.</text>
</comment>
<keyword evidence="4" id="KW-1185">Reference proteome</keyword>
<dbReference type="CDD" id="cd00093">
    <property type="entry name" value="HTH_XRE"/>
    <property type="match status" value="1"/>
</dbReference>
<dbReference type="InterPro" id="IPR011051">
    <property type="entry name" value="RmlC_Cupin_sf"/>
</dbReference>
<dbReference type="PATRIC" id="fig|649747.3.peg.662"/>